<keyword evidence="7 10" id="KW-0720">Serine protease</keyword>
<evidence type="ECO:0000256" key="4">
    <source>
        <dbReference type="ARBA" id="ARBA00022670"/>
    </source>
</evidence>
<evidence type="ECO:0000256" key="10">
    <source>
        <dbReference type="PROSITE-ProRule" id="PRU01240"/>
    </source>
</evidence>
<dbReference type="InterPro" id="IPR023827">
    <property type="entry name" value="Peptidase_S8_Asp-AS"/>
</dbReference>
<dbReference type="InterPro" id="IPR023834">
    <property type="entry name" value="T7SS_pept_S8A_mycosin"/>
</dbReference>
<sequence length="430" mass="44453">MSRLVASAVVVSAVAAAVLAGGTPAAAAPPPGACQGTPDPAREPVTELPWAQQLLDLDRTWPHSTGAGVTVAVVDSGVDADHPQLRGKVLRGQDFFHVGDLPGNFDCVSHGTAAASIIAASPAPGIGFRGVAPDARILPVRITDRELSDDGQPTPINPEAVGQGIRYAADHGAKVINLSLSGHGNYRAIGNAVAYAQSKDVLVVAAVGNRADNGNIASFPAQYDGVLGVGSLTITGERANGSQTGTYVDIMAPGEDVLAATRVGGHNFWAGTSFATPFVTGVAALVRSAWPKLTAPEVAARILATADPAPGGRDSETYGAGIVNPYRAVTEDLTDAAPLMVPPVVEPPPDHAAMREADWWADTSAEVKIGAGLVVLAIAVAGVLGWFLPRGRRRRWYAGRAALPPATPTRQEPPDQIFLFPAPAAERHRR</sequence>
<keyword evidence="4 10" id="KW-0645">Protease</keyword>
<dbReference type="PRINTS" id="PR00723">
    <property type="entry name" value="SUBTILISIN"/>
</dbReference>
<keyword evidence="5 13" id="KW-0812">Transmembrane</keyword>
<feature type="region of interest" description="Disordered" evidence="12">
    <location>
        <begin position="23"/>
        <end position="43"/>
    </location>
</feature>
<proteinExistence type="inferred from homology"/>
<evidence type="ECO:0000256" key="3">
    <source>
        <dbReference type="ARBA" id="ARBA00022475"/>
    </source>
</evidence>
<evidence type="ECO:0000256" key="2">
    <source>
        <dbReference type="ARBA" id="ARBA00011073"/>
    </source>
</evidence>
<gene>
    <name evidence="16" type="primary">mycP</name>
    <name evidence="16" type="ORF">JT362_22550</name>
</gene>
<keyword evidence="17" id="KW-1185">Reference proteome</keyword>
<feature type="active site" description="Charge relay system" evidence="10">
    <location>
        <position position="110"/>
    </location>
</feature>
<accession>A0ABT2JDP9</accession>
<evidence type="ECO:0000256" key="11">
    <source>
        <dbReference type="RuleBase" id="RU003355"/>
    </source>
</evidence>
<evidence type="ECO:0000256" key="6">
    <source>
        <dbReference type="ARBA" id="ARBA00022801"/>
    </source>
</evidence>
<comment type="subcellular location">
    <subcellularLocation>
        <location evidence="1">Cell membrane</location>
        <topology evidence="1">Single-pass membrane protein</topology>
    </subcellularLocation>
</comment>
<dbReference type="SUPFAM" id="SSF52743">
    <property type="entry name" value="Subtilisin-like"/>
    <property type="match status" value="1"/>
</dbReference>
<comment type="similarity">
    <text evidence="2 10 11">Belongs to the peptidase S8 family.</text>
</comment>
<dbReference type="NCBIfam" id="TIGR03921">
    <property type="entry name" value="T7SS_mycosin"/>
    <property type="match status" value="1"/>
</dbReference>
<evidence type="ECO:0000313" key="16">
    <source>
        <dbReference type="EMBL" id="MCT2585901.1"/>
    </source>
</evidence>
<reference evidence="16 17" key="1">
    <citation type="submission" date="2021-02" db="EMBL/GenBank/DDBJ databases">
        <title>Actinophytocola xerophila sp. nov., isolated from soil of cotton cropping field.</title>
        <authorList>
            <person name="Huang R."/>
            <person name="Chen X."/>
            <person name="Ge X."/>
            <person name="Liu W."/>
        </authorList>
    </citation>
    <scope>NUCLEOTIDE SEQUENCE [LARGE SCALE GENOMIC DNA]</scope>
    <source>
        <strain evidence="16 17">S1-96</strain>
    </source>
</reference>
<dbReference type="RefSeq" id="WP_260193633.1">
    <property type="nucleotide sequence ID" value="NZ_JAFFZE010000016.1"/>
</dbReference>
<dbReference type="InterPro" id="IPR050131">
    <property type="entry name" value="Peptidase_S8_subtilisin-like"/>
</dbReference>
<dbReference type="InterPro" id="IPR000209">
    <property type="entry name" value="Peptidase_S8/S53_dom"/>
</dbReference>
<organism evidence="16 17">
    <name type="scientific">Actinophytocola gossypii</name>
    <dbReference type="NCBI Taxonomy" id="2812003"/>
    <lineage>
        <taxon>Bacteria</taxon>
        <taxon>Bacillati</taxon>
        <taxon>Actinomycetota</taxon>
        <taxon>Actinomycetes</taxon>
        <taxon>Pseudonocardiales</taxon>
        <taxon>Pseudonocardiaceae</taxon>
    </lineage>
</organism>
<protein>
    <submittedName>
        <fullName evidence="16">Type VII secretion-associated serine protease mycosin</fullName>
    </submittedName>
</protein>
<dbReference type="InterPro" id="IPR036852">
    <property type="entry name" value="Peptidase_S8/S53_dom_sf"/>
</dbReference>
<evidence type="ECO:0000256" key="9">
    <source>
        <dbReference type="ARBA" id="ARBA00023136"/>
    </source>
</evidence>
<evidence type="ECO:0000256" key="13">
    <source>
        <dbReference type="SAM" id="Phobius"/>
    </source>
</evidence>
<feature type="chain" id="PRO_5046193877" evidence="14">
    <location>
        <begin position="28"/>
        <end position="430"/>
    </location>
</feature>
<keyword evidence="14" id="KW-0732">Signal</keyword>
<dbReference type="Proteomes" id="UP001156441">
    <property type="component" value="Unassembled WGS sequence"/>
</dbReference>
<feature type="active site" description="Charge relay system" evidence="10">
    <location>
        <position position="75"/>
    </location>
</feature>
<dbReference type="Pfam" id="PF00082">
    <property type="entry name" value="Peptidase_S8"/>
    <property type="match status" value="1"/>
</dbReference>
<feature type="transmembrane region" description="Helical" evidence="13">
    <location>
        <begin position="369"/>
        <end position="388"/>
    </location>
</feature>
<name>A0ABT2JDP9_9PSEU</name>
<keyword evidence="3" id="KW-1003">Cell membrane</keyword>
<evidence type="ECO:0000256" key="8">
    <source>
        <dbReference type="ARBA" id="ARBA00022989"/>
    </source>
</evidence>
<keyword evidence="9 13" id="KW-0472">Membrane</keyword>
<evidence type="ECO:0000256" key="14">
    <source>
        <dbReference type="SAM" id="SignalP"/>
    </source>
</evidence>
<dbReference type="Gene3D" id="3.40.50.200">
    <property type="entry name" value="Peptidase S8/S53 domain"/>
    <property type="match status" value="1"/>
</dbReference>
<evidence type="ECO:0000256" key="1">
    <source>
        <dbReference type="ARBA" id="ARBA00004162"/>
    </source>
</evidence>
<dbReference type="InterPro" id="IPR015500">
    <property type="entry name" value="Peptidase_S8_subtilisin-rel"/>
</dbReference>
<dbReference type="PROSITE" id="PS51892">
    <property type="entry name" value="SUBTILASE"/>
    <property type="match status" value="1"/>
</dbReference>
<feature type="active site" description="Charge relay system" evidence="10">
    <location>
        <position position="273"/>
    </location>
</feature>
<feature type="region of interest" description="Disordered" evidence="12">
    <location>
        <begin position="404"/>
        <end position="430"/>
    </location>
</feature>
<evidence type="ECO:0000256" key="5">
    <source>
        <dbReference type="ARBA" id="ARBA00022692"/>
    </source>
</evidence>
<evidence type="ECO:0000313" key="17">
    <source>
        <dbReference type="Proteomes" id="UP001156441"/>
    </source>
</evidence>
<evidence type="ECO:0000256" key="12">
    <source>
        <dbReference type="SAM" id="MobiDB-lite"/>
    </source>
</evidence>
<dbReference type="PANTHER" id="PTHR43806:SF11">
    <property type="entry name" value="CEREVISIN-RELATED"/>
    <property type="match status" value="1"/>
</dbReference>
<dbReference type="PROSITE" id="PS00136">
    <property type="entry name" value="SUBTILASE_ASP"/>
    <property type="match status" value="1"/>
</dbReference>
<keyword evidence="6 10" id="KW-0378">Hydrolase</keyword>
<dbReference type="InterPro" id="IPR023828">
    <property type="entry name" value="Peptidase_S8_Ser-AS"/>
</dbReference>
<dbReference type="GO" id="GO:0008233">
    <property type="term" value="F:peptidase activity"/>
    <property type="evidence" value="ECO:0007669"/>
    <property type="project" value="UniProtKB-KW"/>
</dbReference>
<keyword evidence="8 13" id="KW-1133">Transmembrane helix</keyword>
<evidence type="ECO:0000259" key="15">
    <source>
        <dbReference type="Pfam" id="PF00082"/>
    </source>
</evidence>
<feature type="domain" description="Peptidase S8/S53" evidence="15">
    <location>
        <begin position="66"/>
        <end position="321"/>
    </location>
</feature>
<evidence type="ECO:0000256" key="7">
    <source>
        <dbReference type="ARBA" id="ARBA00022825"/>
    </source>
</evidence>
<comment type="caution">
    <text evidence="16">The sequence shown here is derived from an EMBL/GenBank/DDBJ whole genome shotgun (WGS) entry which is preliminary data.</text>
</comment>
<dbReference type="PROSITE" id="PS00138">
    <property type="entry name" value="SUBTILASE_SER"/>
    <property type="match status" value="1"/>
</dbReference>
<dbReference type="PANTHER" id="PTHR43806">
    <property type="entry name" value="PEPTIDASE S8"/>
    <property type="match status" value="1"/>
</dbReference>
<dbReference type="EMBL" id="JAFFZE010000016">
    <property type="protein sequence ID" value="MCT2585901.1"/>
    <property type="molecule type" value="Genomic_DNA"/>
</dbReference>
<feature type="signal peptide" evidence="14">
    <location>
        <begin position="1"/>
        <end position="27"/>
    </location>
</feature>
<dbReference type="GO" id="GO:0006508">
    <property type="term" value="P:proteolysis"/>
    <property type="evidence" value="ECO:0007669"/>
    <property type="project" value="UniProtKB-KW"/>
</dbReference>